<comment type="caution">
    <text evidence="1">The sequence shown here is derived from an EMBL/GenBank/DDBJ whole genome shotgun (WGS) entry which is preliminary data.</text>
</comment>
<proteinExistence type="predicted"/>
<protein>
    <recommendedName>
        <fullName evidence="3">RxLR effector protein</fullName>
    </recommendedName>
</protein>
<gene>
    <name evidence="1" type="ORF">PHMEG_00023255</name>
</gene>
<evidence type="ECO:0008006" key="3">
    <source>
        <dbReference type="Google" id="ProtNLM"/>
    </source>
</evidence>
<reference evidence="2" key="1">
    <citation type="submission" date="2017-03" db="EMBL/GenBank/DDBJ databases">
        <title>Phytopthora megakarya and P. palmivora, two closely related causual agents of cacao black pod achieved similar genome size and gene model numbers by different mechanisms.</title>
        <authorList>
            <person name="Ali S."/>
            <person name="Shao J."/>
            <person name="Larry D.J."/>
            <person name="Kronmiller B."/>
            <person name="Shen D."/>
            <person name="Strem M.D."/>
            <person name="Melnick R.L."/>
            <person name="Guiltinan M.J."/>
            <person name="Tyler B.M."/>
            <person name="Meinhardt L.W."/>
            <person name="Bailey B.A."/>
        </authorList>
    </citation>
    <scope>NUCLEOTIDE SEQUENCE [LARGE SCALE GENOMIC DNA]</scope>
    <source>
        <strain evidence="2">zdho120</strain>
    </source>
</reference>
<sequence>MAEMWKQVEAINNGRTAEKQMILTRSLMKKYGDDALLRAIRKAYNVAETKAVATSDLETQLFSTWWSERKSVDDVFELLKMKNLQEEVFNSRGMQVIDGYISAVEPQTRRHGMMLTGVLSRGFKGEDKLAIILTNVKVNGERFDDAAKTKATGLQNRLFQQWWHEGVDSTSKAYTTKFNVAERAASDAQIRAVSNFEEFLTAKMNNAANVARRRRK</sequence>
<evidence type="ECO:0000313" key="1">
    <source>
        <dbReference type="EMBL" id="OWZ04786.1"/>
    </source>
</evidence>
<organism evidence="1 2">
    <name type="scientific">Phytophthora megakarya</name>
    <dbReference type="NCBI Taxonomy" id="4795"/>
    <lineage>
        <taxon>Eukaryota</taxon>
        <taxon>Sar</taxon>
        <taxon>Stramenopiles</taxon>
        <taxon>Oomycota</taxon>
        <taxon>Peronosporomycetes</taxon>
        <taxon>Peronosporales</taxon>
        <taxon>Peronosporaceae</taxon>
        <taxon>Phytophthora</taxon>
    </lineage>
</organism>
<dbReference type="Proteomes" id="UP000198211">
    <property type="component" value="Unassembled WGS sequence"/>
</dbReference>
<dbReference type="AlphaFoldDB" id="A0A225VGP2"/>
<evidence type="ECO:0000313" key="2">
    <source>
        <dbReference type="Proteomes" id="UP000198211"/>
    </source>
</evidence>
<dbReference type="EMBL" id="NBNE01004775">
    <property type="protein sequence ID" value="OWZ04786.1"/>
    <property type="molecule type" value="Genomic_DNA"/>
</dbReference>
<name>A0A225VGP2_9STRA</name>
<accession>A0A225VGP2</accession>
<keyword evidence="2" id="KW-1185">Reference proteome</keyword>